<protein>
    <submittedName>
        <fullName evidence="2">Uncharacterized protein</fullName>
    </submittedName>
</protein>
<reference evidence="2 3" key="1">
    <citation type="submission" date="2020-09" db="EMBL/GenBank/DDBJ databases">
        <title>De no assembly of potato wild relative species, Solanum commersonii.</title>
        <authorList>
            <person name="Cho K."/>
        </authorList>
    </citation>
    <scope>NUCLEOTIDE SEQUENCE [LARGE SCALE GENOMIC DNA]</scope>
    <source>
        <strain evidence="2">LZ3.2</strain>
        <tissue evidence="2">Leaf</tissue>
    </source>
</reference>
<organism evidence="2 3">
    <name type="scientific">Solanum commersonii</name>
    <name type="common">Commerson's wild potato</name>
    <name type="synonym">Commerson's nightshade</name>
    <dbReference type="NCBI Taxonomy" id="4109"/>
    <lineage>
        <taxon>Eukaryota</taxon>
        <taxon>Viridiplantae</taxon>
        <taxon>Streptophyta</taxon>
        <taxon>Embryophyta</taxon>
        <taxon>Tracheophyta</taxon>
        <taxon>Spermatophyta</taxon>
        <taxon>Magnoliopsida</taxon>
        <taxon>eudicotyledons</taxon>
        <taxon>Gunneridae</taxon>
        <taxon>Pentapetalae</taxon>
        <taxon>asterids</taxon>
        <taxon>lamiids</taxon>
        <taxon>Solanales</taxon>
        <taxon>Solanaceae</taxon>
        <taxon>Solanoideae</taxon>
        <taxon>Solaneae</taxon>
        <taxon>Solanum</taxon>
    </lineage>
</organism>
<feature type="compositionally biased region" description="Polar residues" evidence="1">
    <location>
        <begin position="19"/>
        <end position="31"/>
    </location>
</feature>
<feature type="region of interest" description="Disordered" evidence="1">
    <location>
        <begin position="1"/>
        <end position="36"/>
    </location>
</feature>
<dbReference type="AlphaFoldDB" id="A0A9J5ZYE3"/>
<evidence type="ECO:0000313" key="3">
    <source>
        <dbReference type="Proteomes" id="UP000824120"/>
    </source>
</evidence>
<keyword evidence="3" id="KW-1185">Reference proteome</keyword>
<comment type="caution">
    <text evidence="2">The sequence shown here is derived from an EMBL/GenBank/DDBJ whole genome shotgun (WGS) entry which is preliminary data.</text>
</comment>
<gene>
    <name evidence="2" type="ORF">H5410_017121</name>
</gene>
<sequence length="68" mass="7114">MGSFSDDEGECRFFDAPDSISQGSDLGSNFTPIPDSGSGVVNGVSYDEWIKPPEVLLSGVSNSAVGWV</sequence>
<accession>A0A9J5ZYE3</accession>
<name>A0A9J5ZYE3_SOLCO</name>
<proteinExistence type="predicted"/>
<evidence type="ECO:0000256" key="1">
    <source>
        <dbReference type="SAM" id="MobiDB-lite"/>
    </source>
</evidence>
<evidence type="ECO:0000313" key="2">
    <source>
        <dbReference type="EMBL" id="KAG5617297.1"/>
    </source>
</evidence>
<dbReference type="Proteomes" id="UP000824120">
    <property type="component" value="Chromosome 3"/>
</dbReference>
<dbReference type="EMBL" id="JACXVP010000003">
    <property type="protein sequence ID" value="KAG5617297.1"/>
    <property type="molecule type" value="Genomic_DNA"/>
</dbReference>